<organism evidence="2 3">
    <name type="scientific">Haloechinothrix salitolerans</name>
    <dbReference type="NCBI Taxonomy" id="926830"/>
    <lineage>
        <taxon>Bacteria</taxon>
        <taxon>Bacillati</taxon>
        <taxon>Actinomycetota</taxon>
        <taxon>Actinomycetes</taxon>
        <taxon>Pseudonocardiales</taxon>
        <taxon>Pseudonocardiaceae</taxon>
        <taxon>Haloechinothrix</taxon>
    </lineage>
</organism>
<evidence type="ECO:0000256" key="1">
    <source>
        <dbReference type="SAM" id="MobiDB-lite"/>
    </source>
</evidence>
<evidence type="ECO:0000313" key="3">
    <source>
        <dbReference type="Proteomes" id="UP001596337"/>
    </source>
</evidence>
<gene>
    <name evidence="2" type="ORF">ACFQGD_03810</name>
</gene>
<keyword evidence="3" id="KW-1185">Reference proteome</keyword>
<dbReference type="InterPro" id="IPR046030">
    <property type="entry name" value="DUF5988"/>
</dbReference>
<comment type="caution">
    <text evidence="2">The sequence shown here is derived from an EMBL/GenBank/DDBJ whole genome shotgun (WGS) entry which is preliminary data.</text>
</comment>
<accession>A0ABW2BTV8</accession>
<sequence>MTDITPDRHPSLGSERSEAAPDDLADAGEQRGGEPLMPAELRGCPFAAPGVMVTRAQVADGRLKIPCANGYDHFEFDSYVTRNGRLIPVFAWTDRTRVAE</sequence>
<dbReference type="RefSeq" id="WP_345407520.1">
    <property type="nucleotide sequence ID" value="NZ_BAABLA010000123.1"/>
</dbReference>
<protein>
    <submittedName>
        <fullName evidence="2">DUF5988 family protein</fullName>
    </submittedName>
</protein>
<dbReference type="Proteomes" id="UP001596337">
    <property type="component" value="Unassembled WGS sequence"/>
</dbReference>
<feature type="region of interest" description="Disordered" evidence="1">
    <location>
        <begin position="1"/>
        <end position="38"/>
    </location>
</feature>
<reference evidence="3" key="1">
    <citation type="journal article" date="2019" name="Int. J. Syst. Evol. Microbiol.">
        <title>The Global Catalogue of Microorganisms (GCM) 10K type strain sequencing project: providing services to taxonomists for standard genome sequencing and annotation.</title>
        <authorList>
            <consortium name="The Broad Institute Genomics Platform"/>
            <consortium name="The Broad Institute Genome Sequencing Center for Infectious Disease"/>
            <person name="Wu L."/>
            <person name="Ma J."/>
        </authorList>
    </citation>
    <scope>NUCLEOTIDE SEQUENCE [LARGE SCALE GENOMIC DNA]</scope>
    <source>
        <strain evidence="3">KCTC 32255</strain>
    </source>
</reference>
<dbReference type="EMBL" id="JBHSXX010000001">
    <property type="protein sequence ID" value="MFC6866263.1"/>
    <property type="molecule type" value="Genomic_DNA"/>
</dbReference>
<evidence type="ECO:0000313" key="2">
    <source>
        <dbReference type="EMBL" id="MFC6866263.1"/>
    </source>
</evidence>
<dbReference type="Pfam" id="PF19450">
    <property type="entry name" value="DUF5988"/>
    <property type="match status" value="1"/>
</dbReference>
<proteinExistence type="predicted"/>
<feature type="compositionally biased region" description="Basic and acidic residues" evidence="1">
    <location>
        <begin position="1"/>
        <end position="19"/>
    </location>
</feature>
<name>A0ABW2BTV8_9PSEU</name>